<accession>A0AAQ4E4M5</accession>
<comment type="caution">
    <text evidence="3">The sequence shown here is derived from an EMBL/GenBank/DDBJ whole genome shotgun (WGS) entry which is preliminary data.</text>
</comment>
<proteinExistence type="predicted"/>
<organism evidence="3 4">
    <name type="scientific">Amblyomma americanum</name>
    <name type="common">Lone star tick</name>
    <dbReference type="NCBI Taxonomy" id="6943"/>
    <lineage>
        <taxon>Eukaryota</taxon>
        <taxon>Metazoa</taxon>
        <taxon>Ecdysozoa</taxon>
        <taxon>Arthropoda</taxon>
        <taxon>Chelicerata</taxon>
        <taxon>Arachnida</taxon>
        <taxon>Acari</taxon>
        <taxon>Parasitiformes</taxon>
        <taxon>Ixodida</taxon>
        <taxon>Ixodoidea</taxon>
        <taxon>Ixodidae</taxon>
        <taxon>Amblyomminae</taxon>
        <taxon>Amblyomma</taxon>
    </lineage>
</organism>
<feature type="domain" description="Peptidase S1" evidence="2">
    <location>
        <begin position="20"/>
        <end position="109"/>
    </location>
</feature>
<sequence length="233" mass="26702">GQAAKEIRVFFNTTVGNKGPCIRVERGVIHEKYLSPYKGYDIALLKLEQALPKFNRFVRPICLPRKYERTDEGPMLLAGYGTTNFKNKVPRHIMYYFTNALTEEKCDKALVKHWPSLRLSSSKVLCSWNPHQLAWMVQVVTISLRGKVSYCGGSILNRNVILTAAHCVMNRSMFDNWKILVHYNTTNLFRGPMIEVKRGIVHKRFERAVKGYDIALLEVRHITSTVTGVSSKK</sequence>
<reference evidence="3 4" key="1">
    <citation type="journal article" date="2023" name="Arcadia Sci">
        <title>De novo assembly of a long-read Amblyomma americanum tick genome.</title>
        <authorList>
            <person name="Chou S."/>
            <person name="Poskanzer K.E."/>
            <person name="Rollins M."/>
            <person name="Thuy-Boun P.S."/>
        </authorList>
    </citation>
    <scope>NUCLEOTIDE SEQUENCE [LARGE SCALE GENOMIC DNA]</scope>
    <source>
        <strain evidence="3">F_SG_1</strain>
        <tissue evidence="3">Salivary glands</tissue>
    </source>
</reference>
<dbReference type="AlphaFoldDB" id="A0AAQ4E4M5"/>
<dbReference type="SUPFAM" id="SSF50494">
    <property type="entry name" value="Trypsin-like serine proteases"/>
    <property type="match status" value="2"/>
</dbReference>
<dbReference type="PANTHER" id="PTHR24252:SF7">
    <property type="entry name" value="HYALIN"/>
    <property type="match status" value="1"/>
</dbReference>
<keyword evidence="4" id="KW-1185">Reference proteome</keyword>
<dbReference type="GO" id="GO:0006508">
    <property type="term" value="P:proteolysis"/>
    <property type="evidence" value="ECO:0007669"/>
    <property type="project" value="InterPro"/>
</dbReference>
<evidence type="ECO:0000313" key="3">
    <source>
        <dbReference type="EMBL" id="KAK8769657.1"/>
    </source>
</evidence>
<feature type="domain" description="Peptidase S1" evidence="2">
    <location>
        <begin position="130"/>
        <end position="221"/>
    </location>
</feature>
<dbReference type="Proteomes" id="UP001321473">
    <property type="component" value="Unassembled WGS sequence"/>
</dbReference>
<feature type="non-terminal residue" evidence="3">
    <location>
        <position position="1"/>
    </location>
</feature>
<evidence type="ECO:0000259" key="2">
    <source>
        <dbReference type="Pfam" id="PF00089"/>
    </source>
</evidence>
<dbReference type="EMBL" id="JARKHS020022311">
    <property type="protein sequence ID" value="KAK8769657.1"/>
    <property type="molecule type" value="Genomic_DNA"/>
</dbReference>
<protein>
    <recommendedName>
        <fullName evidence="2">Peptidase S1 domain-containing protein</fullName>
    </recommendedName>
</protein>
<evidence type="ECO:0000313" key="4">
    <source>
        <dbReference type="Proteomes" id="UP001321473"/>
    </source>
</evidence>
<dbReference type="Gene3D" id="2.40.10.10">
    <property type="entry name" value="Trypsin-like serine proteases"/>
    <property type="match status" value="2"/>
</dbReference>
<dbReference type="InterPro" id="IPR043504">
    <property type="entry name" value="Peptidase_S1_PA_chymotrypsin"/>
</dbReference>
<keyword evidence="1" id="KW-1015">Disulfide bond</keyword>
<dbReference type="PROSITE" id="PS00134">
    <property type="entry name" value="TRYPSIN_HIS"/>
    <property type="match status" value="1"/>
</dbReference>
<dbReference type="InterPro" id="IPR009003">
    <property type="entry name" value="Peptidase_S1_PA"/>
</dbReference>
<name>A0AAQ4E4M5_AMBAM</name>
<dbReference type="FunFam" id="2.40.10.10:FF:000068">
    <property type="entry name" value="transmembrane protease serine 2"/>
    <property type="match status" value="1"/>
</dbReference>
<gene>
    <name evidence="3" type="ORF">V5799_013878</name>
</gene>
<dbReference type="InterPro" id="IPR018114">
    <property type="entry name" value="TRYPSIN_HIS"/>
</dbReference>
<dbReference type="Pfam" id="PF00089">
    <property type="entry name" value="Trypsin"/>
    <property type="match status" value="2"/>
</dbReference>
<dbReference type="PANTHER" id="PTHR24252">
    <property type="entry name" value="ACROSIN-RELATED"/>
    <property type="match status" value="1"/>
</dbReference>
<dbReference type="GO" id="GO:0004252">
    <property type="term" value="F:serine-type endopeptidase activity"/>
    <property type="evidence" value="ECO:0007669"/>
    <property type="project" value="InterPro"/>
</dbReference>
<dbReference type="InterPro" id="IPR001254">
    <property type="entry name" value="Trypsin_dom"/>
</dbReference>
<evidence type="ECO:0000256" key="1">
    <source>
        <dbReference type="ARBA" id="ARBA00023157"/>
    </source>
</evidence>